<feature type="repeat" description="ANK" evidence="3">
    <location>
        <begin position="119"/>
        <end position="151"/>
    </location>
</feature>
<keyword evidence="1" id="KW-0677">Repeat</keyword>
<protein>
    <submittedName>
        <fullName evidence="5">Ankyrin repeat domain-containing protein</fullName>
    </submittedName>
</protein>
<dbReference type="Proteomes" id="UP001595812">
    <property type="component" value="Unassembled WGS sequence"/>
</dbReference>
<dbReference type="SMART" id="SM00248">
    <property type="entry name" value="ANK"/>
    <property type="match status" value="3"/>
</dbReference>
<dbReference type="InterPro" id="IPR036770">
    <property type="entry name" value="Ankyrin_rpt-contain_sf"/>
</dbReference>
<evidence type="ECO:0000256" key="2">
    <source>
        <dbReference type="ARBA" id="ARBA00023043"/>
    </source>
</evidence>
<evidence type="ECO:0000256" key="3">
    <source>
        <dbReference type="PROSITE-ProRule" id="PRU00023"/>
    </source>
</evidence>
<sequence>MNSPRPIYLFLFFISTLTSNAQQNVFDIARHGSVDTMKSAYAKDGDCINLENADGYTPLILASYANNIEVVRFLANKVYDVDANSNYGTALMAATYKGFSDIAEILLKNDANPNLQDEKGTTAAHFAVMFRRYEMIALLKEYKADFNIKNKQKVSPADYAKMHNDETINKLLNL</sequence>
<feature type="chain" id="PRO_5045297894" evidence="4">
    <location>
        <begin position="22"/>
        <end position="174"/>
    </location>
</feature>
<dbReference type="RefSeq" id="WP_386099612.1">
    <property type="nucleotide sequence ID" value="NZ_JBHSAT010000004.1"/>
</dbReference>
<keyword evidence="6" id="KW-1185">Reference proteome</keyword>
<dbReference type="InterPro" id="IPR002110">
    <property type="entry name" value="Ankyrin_rpt"/>
</dbReference>
<comment type="caution">
    <text evidence="5">The sequence shown here is derived from an EMBL/GenBank/DDBJ whole genome shotgun (WGS) entry which is preliminary data.</text>
</comment>
<dbReference type="Pfam" id="PF12796">
    <property type="entry name" value="Ank_2"/>
    <property type="match status" value="1"/>
</dbReference>
<dbReference type="PANTHER" id="PTHR24198:SF165">
    <property type="entry name" value="ANKYRIN REPEAT-CONTAINING PROTEIN-RELATED"/>
    <property type="match status" value="1"/>
</dbReference>
<dbReference type="PANTHER" id="PTHR24198">
    <property type="entry name" value="ANKYRIN REPEAT AND PROTEIN KINASE DOMAIN-CONTAINING PROTEIN"/>
    <property type="match status" value="1"/>
</dbReference>
<reference evidence="6" key="1">
    <citation type="journal article" date="2019" name="Int. J. Syst. Evol. Microbiol.">
        <title>The Global Catalogue of Microorganisms (GCM) 10K type strain sequencing project: providing services to taxonomists for standard genome sequencing and annotation.</title>
        <authorList>
            <consortium name="The Broad Institute Genomics Platform"/>
            <consortium name="The Broad Institute Genome Sequencing Center for Infectious Disease"/>
            <person name="Wu L."/>
            <person name="Ma J."/>
        </authorList>
    </citation>
    <scope>NUCLEOTIDE SEQUENCE [LARGE SCALE GENOMIC DNA]</scope>
    <source>
        <strain evidence="6">CECT 8979</strain>
    </source>
</reference>
<evidence type="ECO:0000256" key="1">
    <source>
        <dbReference type="ARBA" id="ARBA00022737"/>
    </source>
</evidence>
<evidence type="ECO:0000256" key="4">
    <source>
        <dbReference type="SAM" id="SignalP"/>
    </source>
</evidence>
<evidence type="ECO:0000313" key="6">
    <source>
        <dbReference type="Proteomes" id="UP001595812"/>
    </source>
</evidence>
<feature type="repeat" description="ANK" evidence="3">
    <location>
        <begin position="86"/>
        <end position="118"/>
    </location>
</feature>
<dbReference type="Pfam" id="PF00023">
    <property type="entry name" value="Ank"/>
    <property type="match status" value="1"/>
</dbReference>
<dbReference type="PROSITE" id="PS50088">
    <property type="entry name" value="ANK_REPEAT"/>
    <property type="match status" value="3"/>
</dbReference>
<organism evidence="5 6">
    <name type="scientific">Winogradskyella maritima</name>
    <dbReference type="NCBI Taxonomy" id="1517766"/>
    <lineage>
        <taxon>Bacteria</taxon>
        <taxon>Pseudomonadati</taxon>
        <taxon>Bacteroidota</taxon>
        <taxon>Flavobacteriia</taxon>
        <taxon>Flavobacteriales</taxon>
        <taxon>Flavobacteriaceae</taxon>
        <taxon>Winogradskyella</taxon>
    </lineage>
</organism>
<dbReference type="EMBL" id="JBHSAT010000004">
    <property type="protein sequence ID" value="MFC3877400.1"/>
    <property type="molecule type" value="Genomic_DNA"/>
</dbReference>
<keyword evidence="4" id="KW-0732">Signal</keyword>
<feature type="repeat" description="ANK" evidence="3">
    <location>
        <begin position="54"/>
        <end position="86"/>
    </location>
</feature>
<accession>A0ABV8AI62</accession>
<name>A0ABV8AI62_9FLAO</name>
<gene>
    <name evidence="5" type="ORF">ACFOSX_09170</name>
</gene>
<evidence type="ECO:0000313" key="5">
    <source>
        <dbReference type="EMBL" id="MFC3877400.1"/>
    </source>
</evidence>
<keyword evidence="2 3" id="KW-0040">ANK repeat</keyword>
<feature type="signal peptide" evidence="4">
    <location>
        <begin position="1"/>
        <end position="21"/>
    </location>
</feature>
<dbReference type="Gene3D" id="1.25.40.20">
    <property type="entry name" value="Ankyrin repeat-containing domain"/>
    <property type="match status" value="1"/>
</dbReference>
<dbReference type="PROSITE" id="PS50297">
    <property type="entry name" value="ANK_REP_REGION"/>
    <property type="match status" value="1"/>
</dbReference>
<proteinExistence type="predicted"/>
<dbReference type="SUPFAM" id="SSF48403">
    <property type="entry name" value="Ankyrin repeat"/>
    <property type="match status" value="1"/>
</dbReference>